<evidence type="ECO:0000259" key="12">
    <source>
        <dbReference type="PROSITE" id="PS50109"/>
    </source>
</evidence>
<organism evidence="13 14">
    <name type="scientific">Candidatus Enterococcus ferrettii</name>
    <dbReference type="NCBI Taxonomy" id="2815324"/>
    <lineage>
        <taxon>Bacteria</taxon>
        <taxon>Bacillati</taxon>
        <taxon>Bacillota</taxon>
        <taxon>Bacilli</taxon>
        <taxon>Lactobacillales</taxon>
        <taxon>Enterococcaceae</taxon>
        <taxon>Enterococcus</taxon>
    </lineage>
</organism>
<proteinExistence type="predicted"/>
<feature type="transmembrane region" description="Helical" evidence="11">
    <location>
        <begin position="14"/>
        <end position="33"/>
    </location>
</feature>
<evidence type="ECO:0000313" key="14">
    <source>
        <dbReference type="Proteomes" id="UP000664357"/>
    </source>
</evidence>
<keyword evidence="10 11" id="KW-0472">Membrane</keyword>
<evidence type="ECO:0000256" key="10">
    <source>
        <dbReference type="ARBA" id="ARBA00023136"/>
    </source>
</evidence>
<dbReference type="PRINTS" id="PR00344">
    <property type="entry name" value="BCTRLSENSOR"/>
</dbReference>
<comment type="caution">
    <text evidence="13">The sequence shown here is derived from an EMBL/GenBank/DDBJ whole genome shotgun (WGS) entry which is preliminary data.</text>
</comment>
<keyword evidence="9" id="KW-0902">Two-component regulatory system</keyword>
<evidence type="ECO:0000256" key="3">
    <source>
        <dbReference type="ARBA" id="ARBA00012438"/>
    </source>
</evidence>
<keyword evidence="6 11" id="KW-0812">Transmembrane</keyword>
<sequence length="330" mass="38425">MKKLIVPFFYERRVLYLLYLLIIGLAVFTFYLYSLPLQAFWDSFLFTVFLLGVYSLVSFYRYARRQAQLKILTENLVQSEAKALFPRADTQAEVYYQEIIRQLLAETNIERSKGQKAKQEIFDDFGLWMHQIKTPVAALDLLIQSGNSNPQQMKAELFKVNEYLQMMLNYLRQNLDNQDLMIEELSIDTVVKEVLRKYAFFFSQKNLQLELKQLEGGTVLSDKKWLIFILEQLLFNAIKYTIDGKITISFIDNQLIIQDTGIGIRSEDLPRVFEKGYTGYNGREQQRASGLGLYLSRQIAQKIGCRLAIESTIGQGTTVSIFFPKRRPMN</sequence>
<evidence type="ECO:0000256" key="6">
    <source>
        <dbReference type="ARBA" id="ARBA00022692"/>
    </source>
</evidence>
<comment type="catalytic activity">
    <reaction evidence="1">
        <text>ATP + protein L-histidine = ADP + protein N-phospho-L-histidine.</text>
        <dbReference type="EC" id="2.7.13.3"/>
    </reaction>
</comment>
<evidence type="ECO:0000256" key="7">
    <source>
        <dbReference type="ARBA" id="ARBA00022777"/>
    </source>
</evidence>
<dbReference type="SMART" id="SM00387">
    <property type="entry name" value="HATPase_c"/>
    <property type="match status" value="1"/>
</dbReference>
<dbReference type="PROSITE" id="PS50109">
    <property type="entry name" value="HIS_KIN"/>
    <property type="match status" value="1"/>
</dbReference>
<keyword evidence="8 11" id="KW-1133">Transmembrane helix</keyword>
<dbReference type="PANTHER" id="PTHR45453:SF2">
    <property type="entry name" value="HISTIDINE KINASE"/>
    <property type="match status" value="1"/>
</dbReference>
<dbReference type="InterPro" id="IPR003594">
    <property type="entry name" value="HATPase_dom"/>
</dbReference>
<evidence type="ECO:0000256" key="4">
    <source>
        <dbReference type="ARBA" id="ARBA00022475"/>
    </source>
</evidence>
<accession>A0ABV0ESZ8</accession>
<protein>
    <recommendedName>
        <fullName evidence="3">histidine kinase</fullName>
        <ecNumber evidence="3">2.7.13.3</ecNumber>
    </recommendedName>
</protein>
<dbReference type="InterPro" id="IPR004358">
    <property type="entry name" value="Sig_transdc_His_kin-like_C"/>
</dbReference>
<dbReference type="EC" id="2.7.13.3" evidence="3"/>
<dbReference type="Pfam" id="PF02518">
    <property type="entry name" value="HATPase_c"/>
    <property type="match status" value="1"/>
</dbReference>
<name>A0ABV0ESZ8_9ENTE</name>
<evidence type="ECO:0000256" key="8">
    <source>
        <dbReference type="ARBA" id="ARBA00022989"/>
    </source>
</evidence>
<dbReference type="EMBL" id="JAFREL020000003">
    <property type="protein sequence ID" value="MEO1771766.1"/>
    <property type="molecule type" value="Genomic_DNA"/>
</dbReference>
<feature type="domain" description="Histidine kinase" evidence="12">
    <location>
        <begin position="127"/>
        <end position="327"/>
    </location>
</feature>
<dbReference type="SUPFAM" id="SSF55874">
    <property type="entry name" value="ATPase domain of HSP90 chaperone/DNA topoisomerase II/histidine kinase"/>
    <property type="match status" value="1"/>
</dbReference>
<reference evidence="13 14" key="2">
    <citation type="submission" date="2024-02" db="EMBL/GenBank/DDBJ databases">
        <title>The Genome Sequence of Enterococcus sp. DIV0159.</title>
        <authorList>
            <person name="Earl A."/>
            <person name="Manson A."/>
            <person name="Gilmore M."/>
            <person name="Sanders J."/>
            <person name="Shea T."/>
            <person name="Howe W."/>
            <person name="Livny J."/>
            <person name="Cuomo C."/>
            <person name="Neafsey D."/>
            <person name="Birren B."/>
        </authorList>
    </citation>
    <scope>NUCLEOTIDE SEQUENCE [LARGE SCALE GENOMIC DNA]</scope>
    <source>
        <strain evidence="13 14">665A</strain>
    </source>
</reference>
<evidence type="ECO:0000313" key="13">
    <source>
        <dbReference type="EMBL" id="MEO1771766.1"/>
    </source>
</evidence>
<keyword evidence="7" id="KW-0418">Kinase</keyword>
<dbReference type="InterPro" id="IPR036890">
    <property type="entry name" value="HATPase_C_sf"/>
</dbReference>
<keyword evidence="5" id="KW-0808">Transferase</keyword>
<evidence type="ECO:0000256" key="11">
    <source>
        <dbReference type="SAM" id="Phobius"/>
    </source>
</evidence>
<keyword evidence="4" id="KW-1003">Cell membrane</keyword>
<gene>
    <name evidence="13" type="ORF">JZO67_003747</name>
</gene>
<evidence type="ECO:0000256" key="1">
    <source>
        <dbReference type="ARBA" id="ARBA00000085"/>
    </source>
</evidence>
<dbReference type="RefSeq" id="WP_207704930.1">
    <property type="nucleotide sequence ID" value="NZ_JAFREL020000003.1"/>
</dbReference>
<evidence type="ECO:0000256" key="9">
    <source>
        <dbReference type="ARBA" id="ARBA00023012"/>
    </source>
</evidence>
<dbReference type="Gene3D" id="3.30.565.10">
    <property type="entry name" value="Histidine kinase-like ATPase, C-terminal domain"/>
    <property type="match status" value="1"/>
</dbReference>
<feature type="transmembrane region" description="Helical" evidence="11">
    <location>
        <begin position="39"/>
        <end position="60"/>
    </location>
</feature>
<dbReference type="InterPro" id="IPR005467">
    <property type="entry name" value="His_kinase_dom"/>
</dbReference>
<reference evidence="13 14" key="1">
    <citation type="submission" date="2021-03" db="EMBL/GenBank/DDBJ databases">
        <authorList>
            <person name="Gilmore M.S."/>
            <person name="Schwartzman J."/>
            <person name="Van Tyne D."/>
            <person name="Martin M."/>
            <person name="Earl A.M."/>
            <person name="Manson A.L."/>
            <person name="Straub T."/>
            <person name="Salamzade R."/>
            <person name="Saavedra J."/>
            <person name="Lebreton F."/>
            <person name="Prichula J."/>
            <person name="Schaufler K."/>
            <person name="Gaca A."/>
            <person name="Sgardioli B."/>
            <person name="Wagenaar J."/>
            <person name="Strong T."/>
        </authorList>
    </citation>
    <scope>NUCLEOTIDE SEQUENCE [LARGE SCALE GENOMIC DNA]</scope>
    <source>
        <strain evidence="13 14">665A</strain>
    </source>
</reference>
<comment type="subcellular location">
    <subcellularLocation>
        <location evidence="2">Cell membrane</location>
        <topology evidence="2">Multi-pass membrane protein</topology>
    </subcellularLocation>
</comment>
<dbReference type="InterPro" id="IPR050351">
    <property type="entry name" value="BphY/WalK/GraS-like"/>
</dbReference>
<keyword evidence="14" id="KW-1185">Reference proteome</keyword>
<evidence type="ECO:0000256" key="2">
    <source>
        <dbReference type="ARBA" id="ARBA00004651"/>
    </source>
</evidence>
<dbReference type="PANTHER" id="PTHR45453">
    <property type="entry name" value="PHOSPHATE REGULON SENSOR PROTEIN PHOR"/>
    <property type="match status" value="1"/>
</dbReference>
<evidence type="ECO:0000256" key="5">
    <source>
        <dbReference type="ARBA" id="ARBA00022679"/>
    </source>
</evidence>
<dbReference type="Proteomes" id="UP000664357">
    <property type="component" value="Unassembled WGS sequence"/>
</dbReference>